<comment type="function">
    <text evidence="6">GTPase that associates with the 50S ribosomal subunit and may have a role during protein synthesis or ribosome biogenesis.</text>
</comment>
<keyword evidence="9" id="KW-1185">Reference proteome</keyword>
<gene>
    <name evidence="6 8" type="primary">hflX</name>
    <name evidence="8" type="ORF">P3F81_06125</name>
</gene>
<dbReference type="CDD" id="cd01878">
    <property type="entry name" value="HflX"/>
    <property type="match status" value="1"/>
</dbReference>
<dbReference type="AlphaFoldDB" id="A0A9Y2ETA0"/>
<reference evidence="8" key="1">
    <citation type="submission" date="2023-03" db="EMBL/GenBank/DDBJ databases">
        <title>Selenobaculum gbiensis gen. nov. sp. nov., a new bacterium isolated from the gut microbiota of IBD patient.</title>
        <authorList>
            <person name="Yeo S."/>
            <person name="Park H."/>
            <person name="Huh C.S."/>
        </authorList>
    </citation>
    <scope>NUCLEOTIDE SEQUENCE</scope>
    <source>
        <strain evidence="8">ICN-92133</strain>
    </source>
</reference>
<keyword evidence="5 6" id="KW-0342">GTP-binding</keyword>
<evidence type="ECO:0000256" key="6">
    <source>
        <dbReference type="HAMAP-Rule" id="MF_00900"/>
    </source>
</evidence>
<protein>
    <recommendedName>
        <fullName evidence="6">GTPase HflX</fullName>
    </recommendedName>
    <alternativeName>
        <fullName evidence="6">GTP-binding protein HflX</fullName>
    </alternativeName>
</protein>
<dbReference type="HAMAP" id="MF_00900">
    <property type="entry name" value="GTPase_HflX"/>
    <property type="match status" value="1"/>
</dbReference>
<keyword evidence="2" id="KW-0479">Metal-binding</keyword>
<dbReference type="InterPro" id="IPR030394">
    <property type="entry name" value="G_HFLX_dom"/>
</dbReference>
<dbReference type="InterPro" id="IPR006073">
    <property type="entry name" value="GTP-bd"/>
</dbReference>
<dbReference type="GO" id="GO:0005737">
    <property type="term" value="C:cytoplasm"/>
    <property type="evidence" value="ECO:0007669"/>
    <property type="project" value="UniProtKB-SubCell"/>
</dbReference>
<dbReference type="Proteomes" id="UP001243623">
    <property type="component" value="Chromosome"/>
</dbReference>
<dbReference type="GO" id="GO:0003924">
    <property type="term" value="F:GTPase activity"/>
    <property type="evidence" value="ECO:0007669"/>
    <property type="project" value="UniProtKB-UniRule"/>
</dbReference>
<dbReference type="InterPro" id="IPR025121">
    <property type="entry name" value="GTPase_HflX_N"/>
</dbReference>
<comment type="similarity">
    <text evidence="6">Belongs to the TRAFAC class OBG-HflX-like GTPase superfamily. HflX GTPase family.</text>
</comment>
<dbReference type="RefSeq" id="WP_147668646.1">
    <property type="nucleotide sequence ID" value="NZ_CP120678.1"/>
</dbReference>
<dbReference type="FunFam" id="3.40.50.300:FF:000173">
    <property type="entry name" value="GTPase HflX"/>
    <property type="match status" value="1"/>
</dbReference>
<keyword evidence="1 6" id="KW-0963">Cytoplasm</keyword>
<evidence type="ECO:0000256" key="5">
    <source>
        <dbReference type="ARBA" id="ARBA00023134"/>
    </source>
</evidence>
<evidence type="ECO:0000256" key="3">
    <source>
        <dbReference type="ARBA" id="ARBA00022741"/>
    </source>
</evidence>
<dbReference type="InterPro" id="IPR016496">
    <property type="entry name" value="GTPase_HflX"/>
</dbReference>
<keyword evidence="3 6" id="KW-0547">Nucleotide-binding</keyword>
<dbReference type="Gene3D" id="3.40.50.11060">
    <property type="entry name" value="GTPase HflX, N-terminal domain"/>
    <property type="match status" value="1"/>
</dbReference>
<dbReference type="Pfam" id="PF13167">
    <property type="entry name" value="GTP-bdg_N"/>
    <property type="match status" value="1"/>
</dbReference>
<organism evidence="8 9">
    <name type="scientific">Selenobaculum gibii</name>
    <dbReference type="NCBI Taxonomy" id="3054208"/>
    <lineage>
        <taxon>Bacteria</taxon>
        <taxon>Bacillati</taxon>
        <taxon>Bacillota</taxon>
        <taxon>Negativicutes</taxon>
        <taxon>Selenomonadales</taxon>
        <taxon>Selenomonadaceae</taxon>
        <taxon>Selenobaculum</taxon>
    </lineage>
</organism>
<evidence type="ECO:0000256" key="4">
    <source>
        <dbReference type="ARBA" id="ARBA00022842"/>
    </source>
</evidence>
<proteinExistence type="inferred from homology"/>
<dbReference type="GO" id="GO:0043022">
    <property type="term" value="F:ribosome binding"/>
    <property type="evidence" value="ECO:0007669"/>
    <property type="project" value="TreeGrafter"/>
</dbReference>
<name>A0A9Y2ETA0_9FIRM</name>
<dbReference type="Pfam" id="PF01926">
    <property type="entry name" value="MMR_HSR1"/>
    <property type="match status" value="1"/>
</dbReference>
<dbReference type="EMBL" id="CP120678">
    <property type="protein sequence ID" value="WIW71868.1"/>
    <property type="molecule type" value="Genomic_DNA"/>
</dbReference>
<evidence type="ECO:0000313" key="8">
    <source>
        <dbReference type="EMBL" id="WIW71868.1"/>
    </source>
</evidence>
<comment type="subcellular location">
    <subcellularLocation>
        <location evidence="6">Cytoplasm</location>
    </subcellularLocation>
    <text evidence="6">May associate with membranes.</text>
</comment>
<dbReference type="Gene3D" id="3.40.50.300">
    <property type="entry name" value="P-loop containing nucleotide triphosphate hydrolases"/>
    <property type="match status" value="1"/>
</dbReference>
<comment type="subunit">
    <text evidence="6">Monomer. Associates with the 50S ribosomal subunit.</text>
</comment>
<dbReference type="SUPFAM" id="SSF52540">
    <property type="entry name" value="P-loop containing nucleoside triphosphate hydrolases"/>
    <property type="match status" value="1"/>
</dbReference>
<evidence type="ECO:0000256" key="1">
    <source>
        <dbReference type="ARBA" id="ARBA00022490"/>
    </source>
</evidence>
<dbReference type="Gene3D" id="6.10.250.2860">
    <property type="match status" value="1"/>
</dbReference>
<dbReference type="GO" id="GO:0005525">
    <property type="term" value="F:GTP binding"/>
    <property type="evidence" value="ECO:0007669"/>
    <property type="project" value="UniProtKB-UniRule"/>
</dbReference>
<dbReference type="PANTHER" id="PTHR10229">
    <property type="entry name" value="GTP-BINDING PROTEIN HFLX"/>
    <property type="match status" value="1"/>
</dbReference>
<dbReference type="KEGG" id="sgbi:P3F81_06125"/>
<dbReference type="GO" id="GO:0046872">
    <property type="term" value="F:metal ion binding"/>
    <property type="evidence" value="ECO:0007669"/>
    <property type="project" value="UniProtKB-KW"/>
</dbReference>
<sequence length="595" mass="67062">MDDIYGDTDGIKKSILDNLKTLYQMTIPSYQIITADLARSLLDFTRQLNKEIAIYVNRRGNIIKIAIGGIKNVSLPEIRVSNRKLSGVRCIHTHPNGESDLSSHDISALKHLKFDVMAAIADDSQNNIIVSIAFLTGECEERDSFIVEEIKSLSISAIERLDLKYLTTIIDNRLLNQSNLIDLNFSERAILVGLETKNKKMHWSINDSLHELSQLAETAGADVISQIQQKRDLPDSALFLGKGKIEELLLLIQDIRATLVIFDDELSPSQQRNIENILNIKVLDRTALILDIFAQRARSFEGKLQVELAQMQYRLPRIGGQGLILSRLGGGIGTRGPGETKLEVDKRKIRSRITEIERQISLIKKQRSLQRENRSKSNTPTVALVGYTNAGKSTLLNLLTNANVFAENKLFATLDPTTRKLNLANAKTVLLTDTVGFIQKLPHQLISAFRATLEEVQEADLLLHVVDCSHPNYLEQINSVMSVLSELNVDDKPMILVYNKCDKLSSIPTYPKENELYISAKNRIGIDSLLKQIEEFFLQQHLELELLIPYNESALISQLHEIAVVQKIEYVELGNLVQVSIPSEYLAKYEKYKNI</sequence>
<dbReference type="InterPro" id="IPR032305">
    <property type="entry name" value="GTP-bd_M"/>
</dbReference>
<dbReference type="NCBIfam" id="TIGR03156">
    <property type="entry name" value="GTP_HflX"/>
    <property type="match status" value="1"/>
</dbReference>
<dbReference type="PROSITE" id="PS51705">
    <property type="entry name" value="G_HFLX"/>
    <property type="match status" value="1"/>
</dbReference>
<evidence type="ECO:0000313" key="9">
    <source>
        <dbReference type="Proteomes" id="UP001243623"/>
    </source>
</evidence>
<dbReference type="InterPro" id="IPR042108">
    <property type="entry name" value="GTPase_HflX_N_sf"/>
</dbReference>
<evidence type="ECO:0000259" key="7">
    <source>
        <dbReference type="PROSITE" id="PS51705"/>
    </source>
</evidence>
<dbReference type="PRINTS" id="PR00326">
    <property type="entry name" value="GTP1OBG"/>
</dbReference>
<keyword evidence="4" id="KW-0460">Magnesium</keyword>
<feature type="domain" description="Hflx-type G" evidence="7">
    <location>
        <begin position="380"/>
        <end position="541"/>
    </location>
</feature>
<evidence type="ECO:0000256" key="2">
    <source>
        <dbReference type="ARBA" id="ARBA00022723"/>
    </source>
</evidence>
<accession>A0A9Y2ETA0</accession>
<dbReference type="Pfam" id="PF16360">
    <property type="entry name" value="GTP-bdg_M"/>
    <property type="match status" value="1"/>
</dbReference>
<dbReference type="InterPro" id="IPR027417">
    <property type="entry name" value="P-loop_NTPase"/>
</dbReference>
<dbReference type="PANTHER" id="PTHR10229:SF0">
    <property type="entry name" value="GTP-BINDING PROTEIN 6-RELATED"/>
    <property type="match status" value="1"/>
</dbReference>
<dbReference type="FunFam" id="3.40.50.11060:FF:000001">
    <property type="entry name" value="GTPase HflX"/>
    <property type="match status" value="1"/>
</dbReference>